<dbReference type="AlphaFoldDB" id="A0A9P4U136"/>
<dbReference type="EMBL" id="MU007025">
    <property type="protein sequence ID" value="KAF2432593.1"/>
    <property type="molecule type" value="Genomic_DNA"/>
</dbReference>
<keyword evidence="2" id="KW-0812">Transmembrane</keyword>
<feature type="transmembrane region" description="Helical" evidence="2">
    <location>
        <begin position="807"/>
        <end position="830"/>
    </location>
</feature>
<evidence type="ECO:0000313" key="5">
    <source>
        <dbReference type="EMBL" id="KAF2432593.1"/>
    </source>
</evidence>
<accession>A0A9P4U136</accession>
<evidence type="ECO:0000256" key="1">
    <source>
        <dbReference type="SAM" id="MobiDB-lite"/>
    </source>
</evidence>
<dbReference type="InterPro" id="IPR057688">
    <property type="entry name" value="DUF7928"/>
</dbReference>
<sequence length="918" mass="102769">MGFLGKKKSPEVSVSEVKPADFPTPPPIPGSASNNASPRVSSESSRQASRKSTRLTYTNFNDDTRYNAMVRYLYGRVTASQWISPTTGEGECAGVLIRKTRGVYTTAPNPVHPDLLAACLKLNAQVAFTMRTETVEIILSTLEPFQTDLLMTDGSQLQVLNSLTDISTTNLKRFQYSCLLRHERMLLIWHDDLQEILPHAIQLEERLLSLIWGSNASPFAVPFGALPSPIATRSFSRPASSYNGTTQFGGSTDKLPITATDEMFDGDEEKGEPAPESLDRPVYVTSSIFAGLGICLVIVLAFGFAASKLVTETMVDGGMIRLALAAAIPFLMIVGLFFVVTIFTNIFQVLGPIGGIQSNSRYYSGKKPSLRRAYADGFEPPHVTIQLPVYKEGLEGVIMPTVKSLKQAISHYESHGGTASIFVNDDGMQLIDAEEARARVDFYYDNNIGWVARPPHNKDGFVRKGKFKKASNMNFALNIANKVEDYLQAMMDEKIKTNGHDIVDDQELDDMYKIALDRVLEEDPRASAAGNIRMGEIILIIDSDTRVPVDCLLYGAAEMYLSPEVAIIQQSIGIMQVVGDYFENGMKYFQDLVYTAINFNVGNGEVPPFVGHNAFLRWEAVQSVGVDDPDGYVAYWSEAHVSEDFDIALRLQTAGFITRVANYHNNEFKEGVSLTIYDEIARWEKYSYGCTEIMFHPMKRWFHKSPFTPLFRKFLFSNMILSSKFTILAYMTSYFAISSGGLLTLGNYFLIGWFNGQIDKFYIQSWNILIACLVVFNLAGPICLAMLRYRLGEKGLMASLVENFKWLPMFLIFFAGLSFHLNCAILSYLISVDRQWGATAKEKENSNFFKEIPKIFGKFKYMYILILLLVGGMVYLGFFAPRGWEIRTLTAVFPLAYMVTCHALVPFLLNPSIMIFSY</sequence>
<keyword evidence="6" id="KW-1185">Reference proteome</keyword>
<feature type="transmembrane region" description="Helical" evidence="2">
    <location>
        <begin position="861"/>
        <end position="880"/>
    </location>
</feature>
<dbReference type="OrthoDB" id="38531at2759"/>
<proteinExistence type="predicted"/>
<dbReference type="Gene3D" id="3.90.550.10">
    <property type="entry name" value="Spore Coat Polysaccharide Biosynthesis Protein SpsA, Chain A"/>
    <property type="match status" value="1"/>
</dbReference>
<feature type="domain" description="DUF7928" evidence="4">
    <location>
        <begin position="65"/>
        <end position="218"/>
    </location>
</feature>
<keyword evidence="2" id="KW-1133">Transmembrane helix</keyword>
<dbReference type="SUPFAM" id="SSF53448">
    <property type="entry name" value="Nucleotide-diphospho-sugar transferases"/>
    <property type="match status" value="1"/>
</dbReference>
<dbReference type="Pfam" id="PF13632">
    <property type="entry name" value="Glyco_trans_2_3"/>
    <property type="match status" value="1"/>
</dbReference>
<feature type="region of interest" description="Disordered" evidence="1">
    <location>
        <begin position="1"/>
        <end position="55"/>
    </location>
</feature>
<evidence type="ECO:0000259" key="4">
    <source>
        <dbReference type="Pfam" id="PF25550"/>
    </source>
</evidence>
<gene>
    <name evidence="5" type="ORF">EJ08DRAFT_123024</name>
</gene>
<name>A0A9P4U136_9PEZI</name>
<feature type="transmembrane region" description="Helical" evidence="2">
    <location>
        <begin position="886"/>
        <end position="909"/>
    </location>
</feature>
<dbReference type="Proteomes" id="UP000800235">
    <property type="component" value="Unassembled WGS sequence"/>
</dbReference>
<dbReference type="Pfam" id="PF25550">
    <property type="entry name" value="DUF7928"/>
    <property type="match status" value="1"/>
</dbReference>
<feature type="transmembrane region" description="Helical" evidence="2">
    <location>
        <begin position="766"/>
        <end position="787"/>
    </location>
</feature>
<feature type="domain" description="Glycosyltransferase 2-like" evidence="3">
    <location>
        <begin position="537"/>
        <end position="744"/>
    </location>
</feature>
<feature type="transmembrane region" description="Helical" evidence="2">
    <location>
        <begin position="322"/>
        <end position="343"/>
    </location>
</feature>
<feature type="compositionally biased region" description="Low complexity" evidence="1">
    <location>
        <begin position="33"/>
        <end position="47"/>
    </location>
</feature>
<feature type="transmembrane region" description="Helical" evidence="2">
    <location>
        <begin position="727"/>
        <end position="754"/>
    </location>
</feature>
<organism evidence="5 6">
    <name type="scientific">Tothia fuscella</name>
    <dbReference type="NCBI Taxonomy" id="1048955"/>
    <lineage>
        <taxon>Eukaryota</taxon>
        <taxon>Fungi</taxon>
        <taxon>Dikarya</taxon>
        <taxon>Ascomycota</taxon>
        <taxon>Pezizomycotina</taxon>
        <taxon>Dothideomycetes</taxon>
        <taxon>Pleosporomycetidae</taxon>
        <taxon>Venturiales</taxon>
        <taxon>Cylindrosympodiaceae</taxon>
        <taxon>Tothia</taxon>
    </lineage>
</organism>
<evidence type="ECO:0000256" key="2">
    <source>
        <dbReference type="SAM" id="Phobius"/>
    </source>
</evidence>
<dbReference type="PANTHER" id="PTHR35408:SF2">
    <property type="entry name" value="GLYCOSYLTRANSFERASE 2-LIKE DOMAIN-CONTAINING PROTEIN"/>
    <property type="match status" value="1"/>
</dbReference>
<keyword evidence="2" id="KW-0472">Membrane</keyword>
<evidence type="ECO:0000259" key="3">
    <source>
        <dbReference type="Pfam" id="PF13632"/>
    </source>
</evidence>
<feature type="transmembrane region" description="Helical" evidence="2">
    <location>
        <begin position="288"/>
        <end position="310"/>
    </location>
</feature>
<reference evidence="5" key="1">
    <citation type="journal article" date="2020" name="Stud. Mycol.">
        <title>101 Dothideomycetes genomes: a test case for predicting lifestyles and emergence of pathogens.</title>
        <authorList>
            <person name="Haridas S."/>
            <person name="Albert R."/>
            <person name="Binder M."/>
            <person name="Bloem J."/>
            <person name="Labutti K."/>
            <person name="Salamov A."/>
            <person name="Andreopoulos B."/>
            <person name="Baker S."/>
            <person name="Barry K."/>
            <person name="Bills G."/>
            <person name="Bluhm B."/>
            <person name="Cannon C."/>
            <person name="Castanera R."/>
            <person name="Culley D."/>
            <person name="Daum C."/>
            <person name="Ezra D."/>
            <person name="Gonzalez J."/>
            <person name="Henrissat B."/>
            <person name="Kuo A."/>
            <person name="Liang C."/>
            <person name="Lipzen A."/>
            <person name="Lutzoni F."/>
            <person name="Magnuson J."/>
            <person name="Mondo S."/>
            <person name="Nolan M."/>
            <person name="Ohm R."/>
            <person name="Pangilinan J."/>
            <person name="Park H.-J."/>
            <person name="Ramirez L."/>
            <person name="Alfaro M."/>
            <person name="Sun H."/>
            <person name="Tritt A."/>
            <person name="Yoshinaga Y."/>
            <person name="Zwiers L.-H."/>
            <person name="Turgeon B."/>
            <person name="Goodwin S."/>
            <person name="Spatafora J."/>
            <person name="Crous P."/>
            <person name="Grigoriev I."/>
        </authorList>
    </citation>
    <scope>NUCLEOTIDE SEQUENCE</scope>
    <source>
        <strain evidence="5">CBS 130266</strain>
    </source>
</reference>
<evidence type="ECO:0008006" key="7">
    <source>
        <dbReference type="Google" id="ProtNLM"/>
    </source>
</evidence>
<dbReference type="InterPro" id="IPR001173">
    <property type="entry name" value="Glyco_trans_2-like"/>
</dbReference>
<comment type="caution">
    <text evidence="5">The sequence shown here is derived from an EMBL/GenBank/DDBJ whole genome shotgun (WGS) entry which is preliminary data.</text>
</comment>
<dbReference type="InterPro" id="IPR029044">
    <property type="entry name" value="Nucleotide-diphossugar_trans"/>
</dbReference>
<dbReference type="PANTHER" id="PTHR35408">
    <property type="entry name" value="CHROMOSOME 15, WHOLE GENOME SHOTGUN SEQUENCE"/>
    <property type="match status" value="1"/>
</dbReference>
<evidence type="ECO:0000313" key="6">
    <source>
        <dbReference type="Proteomes" id="UP000800235"/>
    </source>
</evidence>
<protein>
    <recommendedName>
        <fullName evidence="7">Glycosyltransferase 2-like domain-containing protein</fullName>
    </recommendedName>
</protein>